<protein>
    <submittedName>
        <fullName evidence="3">Uncharacterized protein</fullName>
    </submittedName>
</protein>
<accession>A0AAD1U331</accession>
<feature type="region of interest" description="Disordered" evidence="2">
    <location>
        <begin position="498"/>
        <end position="523"/>
    </location>
</feature>
<keyword evidence="4" id="KW-1185">Reference proteome</keyword>
<evidence type="ECO:0000313" key="3">
    <source>
        <dbReference type="EMBL" id="CAI2361195.1"/>
    </source>
</evidence>
<name>A0AAD1U331_EUPCR</name>
<dbReference type="EMBL" id="CAMPGE010002393">
    <property type="protein sequence ID" value="CAI2361195.1"/>
    <property type="molecule type" value="Genomic_DNA"/>
</dbReference>
<reference evidence="3" key="1">
    <citation type="submission" date="2023-07" db="EMBL/GenBank/DDBJ databases">
        <authorList>
            <consortium name="AG Swart"/>
            <person name="Singh M."/>
            <person name="Singh A."/>
            <person name="Seah K."/>
            <person name="Emmerich C."/>
        </authorList>
    </citation>
    <scope>NUCLEOTIDE SEQUENCE</scope>
    <source>
        <strain evidence="3">DP1</strain>
    </source>
</reference>
<sequence length="542" mass="60920">MLGPKSKLSLNRIARDRRKTSFNGFPAGGFPGKKDNSNGLLGLPENTFGVSMDQSSYEFGKGNNSNLGVLKSFGLNHKESEKSSGRVLTNGLLDIQLRNKKRRSSFMAKGKSVHGLGTLKKGTLYGGQGGGAPSGLRRSFMGGSNLLAMRKSSVNRKNNLDEDDNSIGTDYSDDDNKDLEYRQRNKELYKTLKKIDVCVIPDPRIKTADNLPYFSIIQEDIREKGGRKGAGAGTGRKKNGKKENRDFDIAHFKSIDFFRFINAQAMMKKTKTKKSPSLQRHHKSSKYAGIHLGKNEEKKVEEKIKIIYEEGNEQMKKSQHEKQLLRLLESSGTGTRGIGRLPDTQDSMKQALRGGGRLNLRKDVLKNQLGDNKILNENFIGSNISIDRGITGVHHLSNARPDRSAMRGIVIEQLQLNKLEKQKKKAMAKTINVSMDNSKLNAAYTREKRKLEMEMLKLNEKLGTTAKILNLIRYDKSPTPMYKFKEFKDKISKIRKYSEAKKKNKKSKTILDNKNAKNKYNVSSNSSIITEDIEKSSMDDTL</sequence>
<keyword evidence="1" id="KW-0175">Coiled coil</keyword>
<proteinExistence type="predicted"/>
<feature type="compositionally biased region" description="Acidic residues" evidence="2">
    <location>
        <begin position="161"/>
        <end position="177"/>
    </location>
</feature>
<feature type="coiled-coil region" evidence="1">
    <location>
        <begin position="409"/>
        <end position="461"/>
    </location>
</feature>
<evidence type="ECO:0000313" key="4">
    <source>
        <dbReference type="Proteomes" id="UP001295684"/>
    </source>
</evidence>
<feature type="region of interest" description="Disordered" evidence="2">
    <location>
        <begin position="157"/>
        <end position="178"/>
    </location>
</feature>
<dbReference type="Proteomes" id="UP001295684">
    <property type="component" value="Unassembled WGS sequence"/>
</dbReference>
<comment type="caution">
    <text evidence="3">The sequence shown here is derived from an EMBL/GenBank/DDBJ whole genome shotgun (WGS) entry which is preliminary data.</text>
</comment>
<dbReference type="AlphaFoldDB" id="A0AAD1U331"/>
<gene>
    <name evidence="3" type="ORF">ECRASSUSDP1_LOCUS2505</name>
</gene>
<organism evidence="3 4">
    <name type="scientific">Euplotes crassus</name>
    <dbReference type="NCBI Taxonomy" id="5936"/>
    <lineage>
        <taxon>Eukaryota</taxon>
        <taxon>Sar</taxon>
        <taxon>Alveolata</taxon>
        <taxon>Ciliophora</taxon>
        <taxon>Intramacronucleata</taxon>
        <taxon>Spirotrichea</taxon>
        <taxon>Hypotrichia</taxon>
        <taxon>Euplotida</taxon>
        <taxon>Euplotidae</taxon>
        <taxon>Moneuplotes</taxon>
    </lineage>
</organism>
<evidence type="ECO:0000256" key="1">
    <source>
        <dbReference type="SAM" id="Coils"/>
    </source>
</evidence>
<evidence type="ECO:0000256" key="2">
    <source>
        <dbReference type="SAM" id="MobiDB-lite"/>
    </source>
</evidence>